<comment type="caution">
    <text evidence="11">The sequence shown here is derived from an EMBL/GenBank/DDBJ whole genome shotgun (WGS) entry which is preliminary data.</text>
</comment>
<dbReference type="Gene3D" id="3.30.160.40">
    <property type="entry name" value="Porphobilinogen deaminase, C-terminal domain"/>
    <property type="match status" value="1"/>
</dbReference>
<dbReference type="InterPro" id="IPR022419">
    <property type="entry name" value="Porphobilin_deaminase_cofac_BS"/>
</dbReference>
<comment type="function">
    <text evidence="1 8">Tetrapolymerization of the monopyrrole PBG into the hydroxymethylbilane pre-uroporphyrinogen in several discrete steps.</text>
</comment>
<dbReference type="RefSeq" id="WP_067071881.1">
    <property type="nucleotide sequence ID" value="NZ_JYIJ01000019.1"/>
</dbReference>
<feature type="modified residue" description="S-(dipyrrolylmethanemethyl)cysteine" evidence="8">
    <location>
        <position position="243"/>
    </location>
</feature>
<evidence type="ECO:0000256" key="1">
    <source>
        <dbReference type="ARBA" id="ARBA00002869"/>
    </source>
</evidence>
<dbReference type="InterPro" id="IPR022418">
    <property type="entry name" value="Porphobilinogen_deaminase_C"/>
</dbReference>
<evidence type="ECO:0000256" key="6">
    <source>
        <dbReference type="ARBA" id="ARBA00023244"/>
    </source>
</evidence>
<dbReference type="AlphaFoldDB" id="A0A132MJU5"/>
<name>A0A132MJU5_9ACTN</name>
<comment type="similarity">
    <text evidence="3 8">Belongs to the HMBS family.</text>
</comment>
<evidence type="ECO:0000256" key="8">
    <source>
        <dbReference type="HAMAP-Rule" id="MF_00260"/>
    </source>
</evidence>
<comment type="cofactor">
    <cofactor evidence="8">
        <name>dipyrromethane</name>
        <dbReference type="ChEBI" id="CHEBI:60342"/>
    </cofactor>
    <text evidence="8">Binds 1 dipyrromethane group covalently.</text>
</comment>
<dbReference type="FunFam" id="3.40.190.10:FF:000005">
    <property type="entry name" value="Porphobilinogen deaminase"/>
    <property type="match status" value="1"/>
</dbReference>
<feature type="domain" description="Porphobilinogen deaminase N-terminal" evidence="9">
    <location>
        <begin position="5"/>
        <end position="209"/>
    </location>
</feature>
<dbReference type="EMBL" id="JYIJ01000019">
    <property type="protein sequence ID" value="KWW98147.1"/>
    <property type="molecule type" value="Genomic_DNA"/>
</dbReference>
<dbReference type="PIRSF" id="PIRSF001438">
    <property type="entry name" value="4pyrrol_synth_OHMeBilane_synth"/>
    <property type="match status" value="1"/>
</dbReference>
<dbReference type="PANTHER" id="PTHR11557">
    <property type="entry name" value="PORPHOBILINOGEN DEAMINASE"/>
    <property type="match status" value="1"/>
</dbReference>
<comment type="pathway">
    <text evidence="2">Porphyrin-containing compound metabolism; protoporphyrin-IX biosynthesis; coproporphyrinogen-III from 5-aminolevulinate: step 2/4.</text>
</comment>
<dbReference type="Proteomes" id="UP000070659">
    <property type="component" value="Unassembled WGS sequence"/>
</dbReference>
<dbReference type="GO" id="GO:0004418">
    <property type="term" value="F:hydroxymethylbilane synthase activity"/>
    <property type="evidence" value="ECO:0007669"/>
    <property type="project" value="UniProtKB-UniRule"/>
</dbReference>
<evidence type="ECO:0000256" key="5">
    <source>
        <dbReference type="ARBA" id="ARBA00022679"/>
    </source>
</evidence>
<dbReference type="GO" id="GO:0006782">
    <property type="term" value="P:protoporphyrinogen IX biosynthetic process"/>
    <property type="evidence" value="ECO:0007669"/>
    <property type="project" value="UniProtKB-UniRule"/>
</dbReference>
<dbReference type="Pfam" id="PF01379">
    <property type="entry name" value="Porphobil_deam"/>
    <property type="match status" value="1"/>
</dbReference>
<dbReference type="InterPro" id="IPR000860">
    <property type="entry name" value="HemC"/>
</dbReference>
<organism evidence="11 12">
    <name type="scientific">Carbonactinospora thermoautotrophica</name>
    <dbReference type="NCBI Taxonomy" id="1469144"/>
    <lineage>
        <taxon>Bacteria</taxon>
        <taxon>Bacillati</taxon>
        <taxon>Actinomycetota</taxon>
        <taxon>Actinomycetes</taxon>
        <taxon>Kitasatosporales</taxon>
        <taxon>Carbonactinosporaceae</taxon>
        <taxon>Carbonactinospora</taxon>
    </lineage>
</organism>
<feature type="domain" description="Porphobilinogen deaminase C-terminal" evidence="10">
    <location>
        <begin position="228"/>
        <end position="300"/>
    </location>
</feature>
<dbReference type="Gene3D" id="3.40.190.10">
    <property type="entry name" value="Periplasmic binding protein-like II"/>
    <property type="match status" value="2"/>
</dbReference>
<reference evidence="11 12" key="1">
    <citation type="submission" date="2015-02" db="EMBL/GenBank/DDBJ databases">
        <title>Physiological reanalysis, assessment of diazotrophy, and genome sequences of multiple isolates of Streptomyces thermoautotrophicus.</title>
        <authorList>
            <person name="MacKellar D.C."/>
            <person name="Lieber L."/>
            <person name="Norman J."/>
            <person name="Bolger A."/>
            <person name="Tobin C."/>
            <person name="Murray J.W."/>
            <person name="Prell J."/>
        </authorList>
    </citation>
    <scope>NUCLEOTIDE SEQUENCE [LARGE SCALE GENOMIC DNA]</scope>
    <source>
        <strain evidence="11 12">UBT1</strain>
    </source>
</reference>
<dbReference type="SUPFAM" id="SSF54782">
    <property type="entry name" value="Porphobilinogen deaminase (hydroxymethylbilane synthase), C-terminal domain"/>
    <property type="match status" value="1"/>
</dbReference>
<dbReference type="PROSITE" id="PS00533">
    <property type="entry name" value="PORPHOBILINOGEN_DEAM"/>
    <property type="match status" value="1"/>
</dbReference>
<dbReference type="SUPFAM" id="SSF53850">
    <property type="entry name" value="Periplasmic binding protein-like II"/>
    <property type="match status" value="1"/>
</dbReference>
<evidence type="ECO:0000313" key="11">
    <source>
        <dbReference type="EMBL" id="KWW98147.1"/>
    </source>
</evidence>
<dbReference type="InterPro" id="IPR022417">
    <property type="entry name" value="Porphobilin_deaminase_N"/>
</dbReference>
<gene>
    <name evidence="8" type="primary">hemC</name>
    <name evidence="11" type="ORF">TH66_23145</name>
</gene>
<dbReference type="GO" id="GO:0005737">
    <property type="term" value="C:cytoplasm"/>
    <property type="evidence" value="ECO:0007669"/>
    <property type="project" value="UniProtKB-UniRule"/>
</dbReference>
<dbReference type="PRINTS" id="PR00151">
    <property type="entry name" value="PORPHBDMNASE"/>
</dbReference>
<evidence type="ECO:0000256" key="4">
    <source>
        <dbReference type="ARBA" id="ARBA00011245"/>
    </source>
</evidence>
<evidence type="ECO:0000259" key="10">
    <source>
        <dbReference type="Pfam" id="PF03900"/>
    </source>
</evidence>
<dbReference type="HAMAP" id="MF_00260">
    <property type="entry name" value="Porphobil_deam"/>
    <property type="match status" value="1"/>
</dbReference>
<keyword evidence="5 8" id="KW-0808">Transferase</keyword>
<comment type="miscellaneous">
    <text evidence="8">The porphobilinogen subunits are added to the dipyrromethane group.</text>
</comment>
<dbReference type="EC" id="2.5.1.61" evidence="8"/>
<protein>
    <recommendedName>
        <fullName evidence="8">Porphobilinogen deaminase</fullName>
        <shortName evidence="8">PBG</shortName>
        <ecNumber evidence="8">2.5.1.61</ecNumber>
    </recommendedName>
    <alternativeName>
        <fullName evidence="8">Hydroxymethylbilane synthase</fullName>
        <shortName evidence="8">HMBS</shortName>
    </alternativeName>
    <alternativeName>
        <fullName evidence="8">Pre-uroporphyrinogen synthase</fullName>
    </alternativeName>
</protein>
<dbReference type="NCBIfam" id="TIGR00212">
    <property type="entry name" value="hemC"/>
    <property type="match status" value="1"/>
</dbReference>
<proteinExistence type="inferred from homology"/>
<evidence type="ECO:0000256" key="3">
    <source>
        <dbReference type="ARBA" id="ARBA00005638"/>
    </source>
</evidence>
<comment type="catalytic activity">
    <reaction evidence="7 8">
        <text>4 porphobilinogen + H2O = hydroxymethylbilane + 4 NH4(+)</text>
        <dbReference type="Rhea" id="RHEA:13185"/>
        <dbReference type="ChEBI" id="CHEBI:15377"/>
        <dbReference type="ChEBI" id="CHEBI:28938"/>
        <dbReference type="ChEBI" id="CHEBI:57845"/>
        <dbReference type="ChEBI" id="CHEBI:58126"/>
        <dbReference type="EC" id="2.5.1.61"/>
    </reaction>
</comment>
<dbReference type="FunFam" id="3.30.160.40:FF:000001">
    <property type="entry name" value="Porphobilinogen deaminase"/>
    <property type="match status" value="1"/>
</dbReference>
<evidence type="ECO:0000256" key="7">
    <source>
        <dbReference type="ARBA" id="ARBA00048169"/>
    </source>
</evidence>
<keyword evidence="6 8" id="KW-0627">Porphyrin biosynthesis</keyword>
<comment type="subunit">
    <text evidence="4 8">Monomer.</text>
</comment>
<dbReference type="PATRIC" id="fig|1469144.8.peg.1308"/>
<dbReference type="Pfam" id="PF03900">
    <property type="entry name" value="Porphobil_deamC"/>
    <property type="match status" value="1"/>
</dbReference>
<accession>A0A132MJU5</accession>
<sequence length="313" mass="32324">MSEPLKLGTRKSSLAMAQARAVAEAITARSGREVELVGITTYGDTTKAALAQIGGTGVFVNALRDALLEGRIDLAVHSLKDLPTTQPDGLVIAAVPRREDPRDALCARDGRKLAELPAGARVGTGSPRRAAQLRALGYGLVAVAIRGNVDTRLRYVAEGELDAVVLARAGLARLGRLDAVTEVFDPMQMLPAPGQGALAVECRAGHNEVDAALVELLRGLDDPDTRAAVTAERALLAALEAGCSAPVGAFGEVAEGEEGPELYLRGVVVASDGSQSVRLSATGTPDEADQLGRRLAAEMLAAGAAGLMGERVP</sequence>
<dbReference type="InterPro" id="IPR036803">
    <property type="entry name" value="Porphobilinogen_deaminase_C_sf"/>
</dbReference>
<evidence type="ECO:0000313" key="12">
    <source>
        <dbReference type="Proteomes" id="UP000070659"/>
    </source>
</evidence>
<dbReference type="PANTHER" id="PTHR11557:SF0">
    <property type="entry name" value="PORPHOBILINOGEN DEAMINASE"/>
    <property type="match status" value="1"/>
</dbReference>
<evidence type="ECO:0000259" key="9">
    <source>
        <dbReference type="Pfam" id="PF01379"/>
    </source>
</evidence>
<evidence type="ECO:0000256" key="2">
    <source>
        <dbReference type="ARBA" id="ARBA00004735"/>
    </source>
</evidence>